<proteinExistence type="predicted"/>
<accession>A0ACC1IXT8</accession>
<name>A0ACC1IXT8_9FUNG</name>
<protein>
    <submittedName>
        <fullName evidence="1">Uncharacterized protein</fullName>
    </submittedName>
</protein>
<evidence type="ECO:0000313" key="1">
    <source>
        <dbReference type="EMBL" id="KAJ1927170.1"/>
    </source>
</evidence>
<sequence length="85" mass="8763">MAPSCFGSAKGEQVVPRSSTVDPAATPPFSPPSFTSAYCLARAVAKSSIPSRLTSIIPGANHSRRLRLLTIIASSACGSIRNSST</sequence>
<comment type="caution">
    <text evidence="1">The sequence shown here is derived from an EMBL/GenBank/DDBJ whole genome shotgun (WGS) entry which is preliminary data.</text>
</comment>
<dbReference type="EMBL" id="JANBPW010006838">
    <property type="protein sequence ID" value="KAJ1927170.1"/>
    <property type="molecule type" value="Genomic_DNA"/>
</dbReference>
<dbReference type="Proteomes" id="UP001150603">
    <property type="component" value="Unassembled WGS sequence"/>
</dbReference>
<gene>
    <name evidence="1" type="ORF">FBU59_007246</name>
</gene>
<keyword evidence="2" id="KW-1185">Reference proteome</keyword>
<reference evidence="1" key="1">
    <citation type="submission" date="2022-07" db="EMBL/GenBank/DDBJ databases">
        <title>Phylogenomic reconstructions and comparative analyses of Kickxellomycotina fungi.</title>
        <authorList>
            <person name="Reynolds N.K."/>
            <person name="Stajich J.E."/>
            <person name="Barry K."/>
            <person name="Grigoriev I.V."/>
            <person name="Crous P."/>
            <person name="Smith M.E."/>
        </authorList>
    </citation>
    <scope>NUCLEOTIDE SEQUENCE</scope>
    <source>
        <strain evidence="1">NRRL 5244</strain>
    </source>
</reference>
<organism evidence="1 2">
    <name type="scientific">Linderina macrospora</name>
    <dbReference type="NCBI Taxonomy" id="4868"/>
    <lineage>
        <taxon>Eukaryota</taxon>
        <taxon>Fungi</taxon>
        <taxon>Fungi incertae sedis</taxon>
        <taxon>Zoopagomycota</taxon>
        <taxon>Kickxellomycotina</taxon>
        <taxon>Kickxellomycetes</taxon>
        <taxon>Kickxellales</taxon>
        <taxon>Kickxellaceae</taxon>
        <taxon>Linderina</taxon>
    </lineage>
</organism>
<evidence type="ECO:0000313" key="2">
    <source>
        <dbReference type="Proteomes" id="UP001150603"/>
    </source>
</evidence>